<evidence type="ECO:0000259" key="7">
    <source>
        <dbReference type="Pfam" id="PF20684"/>
    </source>
</evidence>
<dbReference type="PhylomeDB" id="B8MT28"/>
<evidence type="ECO:0000256" key="3">
    <source>
        <dbReference type="ARBA" id="ARBA00022989"/>
    </source>
</evidence>
<keyword evidence="3 6" id="KW-1133">Transmembrane helix</keyword>
<reference evidence="9" key="1">
    <citation type="journal article" date="2015" name="Genome Announc.">
        <title>Genome sequence of the AIDS-associated pathogen Penicillium marneffei (ATCC18224) and its near taxonomic relative Talaromyces stipitatus (ATCC10500).</title>
        <authorList>
            <person name="Nierman W.C."/>
            <person name="Fedorova-Abrams N.D."/>
            <person name="Andrianopoulos A."/>
        </authorList>
    </citation>
    <scope>NUCLEOTIDE SEQUENCE [LARGE SCALE GENOMIC DNA]</scope>
    <source>
        <strain evidence="9">ATCC 10500 / CBS 375.48 / QM 6759 / NRRL 1006</strain>
    </source>
</reference>
<evidence type="ECO:0000256" key="2">
    <source>
        <dbReference type="ARBA" id="ARBA00022692"/>
    </source>
</evidence>
<keyword evidence="9" id="KW-1185">Reference proteome</keyword>
<feature type="transmembrane region" description="Helical" evidence="6">
    <location>
        <begin position="121"/>
        <end position="145"/>
    </location>
</feature>
<dbReference type="RefSeq" id="XP_002487762.1">
    <property type="nucleotide sequence ID" value="XM_002487717.1"/>
</dbReference>
<proteinExistence type="inferred from homology"/>
<dbReference type="InterPro" id="IPR052337">
    <property type="entry name" value="SAT4-like"/>
</dbReference>
<sequence>MVLQISNNYLQETCFILAIVGIALSITATALHFVAVRRVKHRPGWEDLFSVLATFFFVLYVIPLLYLLSLMNGNSTWTDEEIVNIKKAGYAMGPQFCMQQLFAKLSILFLYYRLFHVNQRFLYCVQFLGIFQTAWSIATYIAHYLECIPPSKLWKPTIDGHCINSAAFLAGGETPNSLVDFALIALAIWMVQTLRVKTSEKLKLFVIFMIGGLAGVLGFVKIGYGFSAVSKSKIEVLDPIWATVQQTCSVICCCAPFYKPLIPDFGVFRYISSVVSKSRSSKSGSNPHPDEMDINPFFWERNRKHQCDDWIQLDGNNPQKGLSSHTLPPV</sequence>
<dbReference type="OMA" id="ICCCAPI"/>
<accession>B8MT28</accession>
<feature type="transmembrane region" description="Helical" evidence="6">
    <location>
        <begin position="15"/>
        <end position="36"/>
    </location>
</feature>
<dbReference type="HOGENOM" id="CLU_064763_0_0_1"/>
<dbReference type="InterPro" id="IPR049326">
    <property type="entry name" value="Rhodopsin_dom_fungi"/>
</dbReference>
<dbReference type="GO" id="GO:0016020">
    <property type="term" value="C:membrane"/>
    <property type="evidence" value="ECO:0007669"/>
    <property type="project" value="UniProtKB-SubCell"/>
</dbReference>
<feature type="transmembrane region" description="Helical" evidence="6">
    <location>
        <begin position="88"/>
        <end position="112"/>
    </location>
</feature>
<feature type="transmembrane region" description="Helical" evidence="6">
    <location>
        <begin position="174"/>
        <end position="192"/>
    </location>
</feature>
<feature type="domain" description="Rhodopsin" evidence="7">
    <location>
        <begin position="36"/>
        <end position="262"/>
    </location>
</feature>
<organism evidence="8 9">
    <name type="scientific">Talaromyces stipitatus (strain ATCC 10500 / CBS 375.48 / QM 6759 / NRRL 1006)</name>
    <name type="common">Penicillium stipitatum</name>
    <dbReference type="NCBI Taxonomy" id="441959"/>
    <lineage>
        <taxon>Eukaryota</taxon>
        <taxon>Fungi</taxon>
        <taxon>Dikarya</taxon>
        <taxon>Ascomycota</taxon>
        <taxon>Pezizomycotina</taxon>
        <taxon>Eurotiomycetes</taxon>
        <taxon>Eurotiomycetidae</taxon>
        <taxon>Eurotiales</taxon>
        <taxon>Trichocomaceae</taxon>
        <taxon>Talaromyces</taxon>
        <taxon>Talaromyces sect. Talaromyces</taxon>
    </lineage>
</organism>
<evidence type="ECO:0000256" key="5">
    <source>
        <dbReference type="ARBA" id="ARBA00038359"/>
    </source>
</evidence>
<name>B8MT28_TALSN</name>
<evidence type="ECO:0000256" key="6">
    <source>
        <dbReference type="SAM" id="Phobius"/>
    </source>
</evidence>
<evidence type="ECO:0000313" key="9">
    <source>
        <dbReference type="Proteomes" id="UP000001745"/>
    </source>
</evidence>
<feature type="transmembrane region" description="Helical" evidence="6">
    <location>
        <begin position="204"/>
        <end position="224"/>
    </location>
</feature>
<dbReference type="InParanoid" id="B8MT28"/>
<dbReference type="eggNOG" id="ENOG502T6FT">
    <property type="taxonomic scope" value="Eukaryota"/>
</dbReference>
<dbReference type="PANTHER" id="PTHR33048">
    <property type="entry name" value="PTH11-LIKE INTEGRAL MEMBRANE PROTEIN (AFU_ORTHOLOGUE AFUA_5G11245)"/>
    <property type="match status" value="1"/>
</dbReference>
<protein>
    <recommendedName>
        <fullName evidence="7">Rhodopsin domain-containing protein</fullName>
    </recommendedName>
</protein>
<keyword evidence="2 6" id="KW-0812">Transmembrane</keyword>
<dbReference type="OrthoDB" id="444631at2759"/>
<dbReference type="AlphaFoldDB" id="B8MT28"/>
<evidence type="ECO:0000256" key="1">
    <source>
        <dbReference type="ARBA" id="ARBA00004141"/>
    </source>
</evidence>
<comment type="similarity">
    <text evidence="5">Belongs to the SAT4 family.</text>
</comment>
<dbReference type="Pfam" id="PF20684">
    <property type="entry name" value="Fung_rhodopsin"/>
    <property type="match status" value="1"/>
</dbReference>
<keyword evidence="4 6" id="KW-0472">Membrane</keyword>
<feature type="transmembrane region" description="Helical" evidence="6">
    <location>
        <begin position="48"/>
        <end position="68"/>
    </location>
</feature>
<dbReference type="STRING" id="441959.B8MT28"/>
<gene>
    <name evidence="8" type="ORF">TSTA_001760</name>
</gene>
<comment type="subcellular location">
    <subcellularLocation>
        <location evidence="1">Membrane</location>
        <topology evidence="1">Multi-pass membrane protein</topology>
    </subcellularLocation>
</comment>
<dbReference type="EMBL" id="EQ962660">
    <property type="protein sequence ID" value="EED12108.1"/>
    <property type="molecule type" value="Genomic_DNA"/>
</dbReference>
<evidence type="ECO:0000256" key="4">
    <source>
        <dbReference type="ARBA" id="ARBA00023136"/>
    </source>
</evidence>
<dbReference type="Proteomes" id="UP000001745">
    <property type="component" value="Unassembled WGS sequence"/>
</dbReference>
<evidence type="ECO:0000313" key="8">
    <source>
        <dbReference type="EMBL" id="EED12108.1"/>
    </source>
</evidence>
<dbReference type="GeneID" id="8098670"/>
<dbReference type="PANTHER" id="PTHR33048:SF47">
    <property type="entry name" value="INTEGRAL MEMBRANE PROTEIN-RELATED"/>
    <property type="match status" value="1"/>
</dbReference>
<dbReference type="VEuPathDB" id="FungiDB:TSTA_001760"/>